<keyword evidence="5 7" id="KW-0472">Membrane</keyword>
<keyword evidence="9" id="KW-1185">Reference proteome</keyword>
<organism evidence="8 9">
    <name type="scientific">Rhodotorula taiwanensis</name>
    <dbReference type="NCBI Taxonomy" id="741276"/>
    <lineage>
        <taxon>Eukaryota</taxon>
        <taxon>Fungi</taxon>
        <taxon>Dikarya</taxon>
        <taxon>Basidiomycota</taxon>
        <taxon>Pucciniomycotina</taxon>
        <taxon>Microbotryomycetes</taxon>
        <taxon>Sporidiobolales</taxon>
        <taxon>Sporidiobolaceae</taxon>
        <taxon>Rhodotorula</taxon>
    </lineage>
</organism>
<feature type="transmembrane region" description="Helical" evidence="7">
    <location>
        <begin position="92"/>
        <end position="111"/>
    </location>
</feature>
<dbReference type="InterPro" id="IPR031155">
    <property type="entry name" value="DUR"/>
</dbReference>
<dbReference type="PANTHER" id="PTHR46154:SF2">
    <property type="entry name" value="SOLUTE SYMPORTER FAMILY TRANSPORTER (AFU_ORTHOLOGUE AFUA_6G03200)"/>
    <property type="match status" value="1"/>
</dbReference>
<sequence length="732" mass="78197">MSSSTAILSQGVGYGIVIGMGLFFTVLMIGLTWVQQRYTNFKISNIAEFSSASHSVKPALIGCAIVSSWTWAATLLQSSAMGYKVGLCGPYAYAAGATVQIVLFSMNAAKVKLNAPRAQTFLEIIRARWGNVAHIVFMFYALITSLLVSSMLVTGGAAVVTDLTGANQYAISAIISLPVAAYVVVGGIRSSLLADYIHTFALFAIILAFQFTVYATSDKIGSPSAMYEKLVEAGKKWPVDGNKDGSYLTFNSRTGMIFMVINLIGNFGTVFADQAYWQRAFASVPSTAVKGFLLGGSAWLAVPLGMAATMGLSAVVLRTDPAYPGYPEGLTAGQVSAGLPAAAAAQTLLAAGGAAMLLILLFLAVTSATAAELCATSTVFANDIWLAYIRPHATEKEVLRVDHIGIVIWALIMSVAGCVFTAVGLSMGWLYEVSAVSGAIANFPLTHAFTQFMGVVIGAAVIPIAFCIMWNKANRYACVGGALFGTSSALIGWLVATAKLNDGVINLETTLQDYPMLIGNVLSVPDVPPWFTSSFCLSGLIALFGSLIWPENYDWVETRALHAHHPNTIKEVSIDSPALNELDASEKEKSQMVATPLGGRSAAPSLRGTGLDLDFEPPVPVHEDSPEHIQKTFRFATWVAVSAFVILMILYVPDSIARHPYLDQIPVPLATSGYISTKVGFVFYVVVSIIWVFYGAIAVCLWPIWEYRHALAEISGHMWADLTGKRTKASSP</sequence>
<feature type="transmembrane region" description="Helical" evidence="7">
    <location>
        <begin position="132"/>
        <end position="160"/>
    </location>
</feature>
<proteinExistence type="inferred from homology"/>
<comment type="subcellular location">
    <subcellularLocation>
        <location evidence="1">Membrane</location>
        <topology evidence="1">Multi-pass membrane protein</topology>
    </subcellularLocation>
</comment>
<dbReference type="Proteomes" id="UP000237144">
    <property type="component" value="Unassembled WGS sequence"/>
</dbReference>
<dbReference type="CDD" id="cd11476">
    <property type="entry name" value="SLC5sbd_DUR3"/>
    <property type="match status" value="1"/>
</dbReference>
<name>A0A2S5BJ88_9BASI</name>
<evidence type="ECO:0000256" key="6">
    <source>
        <dbReference type="RuleBase" id="RU362091"/>
    </source>
</evidence>
<dbReference type="OrthoDB" id="6132759at2759"/>
<feature type="transmembrane region" description="Helical" evidence="7">
    <location>
        <begin position="197"/>
        <end position="217"/>
    </location>
</feature>
<feature type="transmembrane region" description="Helical" evidence="7">
    <location>
        <begin position="254"/>
        <end position="272"/>
    </location>
</feature>
<comment type="caution">
    <text evidence="8">The sequence shown here is derived from an EMBL/GenBank/DDBJ whole genome shotgun (WGS) entry which is preliminary data.</text>
</comment>
<feature type="transmembrane region" description="Helical" evidence="7">
    <location>
        <begin position="681"/>
        <end position="705"/>
    </location>
</feature>
<feature type="transmembrane region" description="Helical" evidence="7">
    <location>
        <begin position="476"/>
        <end position="496"/>
    </location>
</feature>
<dbReference type="STRING" id="741276.A0A2S5BJ88"/>
<feature type="transmembrane region" description="Helical" evidence="7">
    <location>
        <begin position="166"/>
        <end position="185"/>
    </location>
</feature>
<dbReference type="Pfam" id="PF00474">
    <property type="entry name" value="SSF"/>
    <property type="match status" value="1"/>
</dbReference>
<feature type="transmembrane region" description="Helical" evidence="7">
    <location>
        <begin position="292"/>
        <end position="317"/>
    </location>
</feature>
<evidence type="ECO:0000256" key="4">
    <source>
        <dbReference type="ARBA" id="ARBA00022989"/>
    </source>
</evidence>
<feature type="transmembrane region" description="Helical" evidence="7">
    <location>
        <begin position="635"/>
        <end position="652"/>
    </location>
</feature>
<dbReference type="InterPro" id="IPR001734">
    <property type="entry name" value="Na/solute_symporter"/>
</dbReference>
<evidence type="ECO:0000256" key="5">
    <source>
        <dbReference type="ARBA" id="ARBA00023136"/>
    </source>
</evidence>
<evidence type="ECO:0000256" key="2">
    <source>
        <dbReference type="ARBA" id="ARBA00006434"/>
    </source>
</evidence>
<evidence type="ECO:0000256" key="3">
    <source>
        <dbReference type="ARBA" id="ARBA00022692"/>
    </source>
</evidence>
<feature type="transmembrane region" description="Helical" evidence="7">
    <location>
        <begin position="12"/>
        <end position="34"/>
    </location>
</feature>
<dbReference type="GO" id="GO:0015204">
    <property type="term" value="F:urea transmembrane transporter activity"/>
    <property type="evidence" value="ECO:0007669"/>
    <property type="project" value="InterPro"/>
</dbReference>
<keyword evidence="4 7" id="KW-1133">Transmembrane helix</keyword>
<gene>
    <name evidence="8" type="ORF">BMF94_0089</name>
</gene>
<evidence type="ECO:0000313" key="8">
    <source>
        <dbReference type="EMBL" id="POY76837.1"/>
    </source>
</evidence>
<dbReference type="AlphaFoldDB" id="A0A2S5BJ88"/>
<feature type="transmembrane region" description="Helical" evidence="7">
    <location>
        <begin position="530"/>
        <end position="549"/>
    </location>
</feature>
<accession>A0A2S5BJ88</accession>
<feature type="transmembrane region" description="Helical" evidence="7">
    <location>
        <begin position="406"/>
        <end position="431"/>
    </location>
</feature>
<evidence type="ECO:0008006" key="10">
    <source>
        <dbReference type="Google" id="ProtNLM"/>
    </source>
</evidence>
<dbReference type="GO" id="GO:0005886">
    <property type="term" value="C:plasma membrane"/>
    <property type="evidence" value="ECO:0007669"/>
    <property type="project" value="TreeGrafter"/>
</dbReference>
<comment type="similarity">
    <text evidence="2 6">Belongs to the sodium:solute symporter (SSF) (TC 2.A.21) family.</text>
</comment>
<evidence type="ECO:0000256" key="7">
    <source>
        <dbReference type="SAM" id="Phobius"/>
    </source>
</evidence>
<reference evidence="8 9" key="1">
    <citation type="journal article" date="2018" name="Front. Microbiol.">
        <title>Prospects for Fungal Bioremediation of Acidic Radioactive Waste Sites: Characterization and Genome Sequence of Rhodotorula taiwanensis MD1149.</title>
        <authorList>
            <person name="Tkavc R."/>
            <person name="Matrosova V.Y."/>
            <person name="Grichenko O.E."/>
            <person name="Gostincar C."/>
            <person name="Volpe R.P."/>
            <person name="Klimenkova P."/>
            <person name="Gaidamakova E.K."/>
            <person name="Zhou C.E."/>
            <person name="Stewart B.J."/>
            <person name="Lyman M.G."/>
            <person name="Malfatti S.A."/>
            <person name="Rubinfeld B."/>
            <person name="Courtot M."/>
            <person name="Singh J."/>
            <person name="Dalgard C.L."/>
            <person name="Hamilton T."/>
            <person name="Frey K.G."/>
            <person name="Gunde-Cimerman N."/>
            <person name="Dugan L."/>
            <person name="Daly M.J."/>
        </authorList>
    </citation>
    <scope>NUCLEOTIDE SEQUENCE [LARGE SCALE GENOMIC DNA]</scope>
    <source>
        <strain evidence="8 9">MD1149</strain>
    </source>
</reference>
<evidence type="ECO:0000256" key="1">
    <source>
        <dbReference type="ARBA" id="ARBA00004141"/>
    </source>
</evidence>
<dbReference type="EMBL" id="PJQD01000001">
    <property type="protein sequence ID" value="POY76837.1"/>
    <property type="molecule type" value="Genomic_DNA"/>
</dbReference>
<dbReference type="PANTHER" id="PTHR46154">
    <property type="match status" value="1"/>
</dbReference>
<dbReference type="InterPro" id="IPR038377">
    <property type="entry name" value="Na/Glc_symporter_sf"/>
</dbReference>
<keyword evidence="3 7" id="KW-0812">Transmembrane</keyword>
<feature type="transmembrane region" description="Helical" evidence="7">
    <location>
        <begin position="451"/>
        <end position="469"/>
    </location>
</feature>
<dbReference type="PROSITE" id="PS50283">
    <property type="entry name" value="NA_SOLUT_SYMP_3"/>
    <property type="match status" value="1"/>
</dbReference>
<dbReference type="Gene3D" id="1.20.1730.10">
    <property type="entry name" value="Sodium/glucose cotransporter"/>
    <property type="match status" value="1"/>
</dbReference>
<feature type="transmembrane region" description="Helical" evidence="7">
    <location>
        <begin position="337"/>
        <end position="363"/>
    </location>
</feature>
<protein>
    <recommendedName>
        <fullName evidence="10">Urea transporter</fullName>
    </recommendedName>
</protein>
<evidence type="ECO:0000313" key="9">
    <source>
        <dbReference type="Proteomes" id="UP000237144"/>
    </source>
</evidence>